<dbReference type="EMBL" id="LXEN01000153">
    <property type="protein sequence ID" value="OAT21792.1"/>
    <property type="molecule type" value="Genomic_DNA"/>
</dbReference>
<dbReference type="Proteomes" id="UP000094023">
    <property type="component" value="Unassembled WGS sequence"/>
</dbReference>
<evidence type="ECO:0000313" key="1">
    <source>
        <dbReference type="EMBL" id="OAT21792.1"/>
    </source>
</evidence>
<organism evidence="1 2">
    <name type="scientific">Proteus myxofaciens ATCC 19692</name>
    <dbReference type="NCBI Taxonomy" id="1354337"/>
    <lineage>
        <taxon>Bacteria</taxon>
        <taxon>Pseudomonadati</taxon>
        <taxon>Pseudomonadota</taxon>
        <taxon>Gammaproteobacteria</taxon>
        <taxon>Enterobacterales</taxon>
        <taxon>Morganellaceae</taxon>
        <taxon>Proteus</taxon>
    </lineage>
</organism>
<keyword evidence="2" id="KW-1185">Reference proteome</keyword>
<gene>
    <name evidence="1" type="ORF">M983_3018</name>
</gene>
<name>A0A198FA89_9GAMM</name>
<comment type="caution">
    <text evidence="1">The sequence shown here is derived from an EMBL/GenBank/DDBJ whole genome shotgun (WGS) entry which is preliminary data.</text>
</comment>
<protein>
    <recommendedName>
        <fullName evidence="3">MbeCy</fullName>
    </recommendedName>
</protein>
<evidence type="ECO:0000313" key="2">
    <source>
        <dbReference type="Proteomes" id="UP000094023"/>
    </source>
</evidence>
<proteinExistence type="predicted"/>
<reference evidence="1 2" key="1">
    <citation type="submission" date="2016-04" db="EMBL/GenBank/DDBJ databases">
        <title>ATOL: Assembling a taxonomically balanced genome-scale reconstruction of the evolutionary history of the Enterobacteriaceae.</title>
        <authorList>
            <person name="Plunkett G.III."/>
            <person name="Neeno-Eckwall E.C."/>
            <person name="Glasner J.D."/>
            <person name="Perna N.T."/>
        </authorList>
    </citation>
    <scope>NUCLEOTIDE SEQUENCE [LARGE SCALE GENOMIC DNA]</scope>
    <source>
        <strain evidence="1 2">ATCC 19692</strain>
    </source>
</reference>
<evidence type="ECO:0008006" key="3">
    <source>
        <dbReference type="Google" id="ProtNLM"/>
    </source>
</evidence>
<accession>A0A198FA89</accession>
<sequence>MKTEVVVIRLTKKERALFDAVKTTPLLADWMRELALAKVEQEKSLKNN</sequence>
<dbReference type="PATRIC" id="fig|1354337.4.peg.3111"/>
<dbReference type="AlphaFoldDB" id="A0A198FA89"/>